<evidence type="ECO:0000256" key="1">
    <source>
        <dbReference type="ARBA" id="ARBA00022741"/>
    </source>
</evidence>
<dbReference type="InterPro" id="IPR002543">
    <property type="entry name" value="FtsK_dom"/>
</dbReference>
<dbReference type="Gene3D" id="3.40.50.300">
    <property type="entry name" value="P-loop containing nucleotide triphosphate hydrolases"/>
    <property type="match status" value="1"/>
</dbReference>
<dbReference type="EMBL" id="CP012159">
    <property type="protein sequence ID" value="AKT42904.1"/>
    <property type="molecule type" value="Genomic_DNA"/>
</dbReference>
<evidence type="ECO:0000256" key="4">
    <source>
        <dbReference type="SAM" id="MobiDB-lite"/>
    </source>
</evidence>
<sequence>MPVDLSVSEVRDELQRAAGKEAIGSGQSATRLLGQMFHEVFADLCGKDPLRSGIRVVVDAAPDRDAGQQRLLSHTYHALVGPRLTRHQPLLQETTRQVLVFWEAIQHLTRWLTDLVWTALDATKEGLQTWEEIAALFTVDEKLTRELRQPDWSDSVRLVGITDALIRIPRTSRFCTIELKLGAGRPLMDLAQVALYRLLAAGQVPSSADSALALLHFAPTLAETLITATEVATVEPRLLALLGKMAGVATPPKAPSAATRPEPRKEPKAEPLPATRGNRTPAKPEPRKTAKNPAANVEVLRRSPARSVPEAAFTSAAMPATQSASHPPKNRPLGAAPPAVEPTPSPPREDPRKEAVATTPAGGSTSAAAPTSATAPLVTSTSATAPPASASAPAASERYAELGQKLVRAFREYGSPVDLLGEPAVGPRFLRFEARLGRGVTFDQIARRTKEIGLKAGIPKDPIISRYEGHLRIEVERPDPQTVPFASILPALGERDPLRGSALVPIGVDVAGTLRTADLASPINAHLLVAGTTGSGKTEWLRMAIAGLLHANTPETLRLVLIDPKLAAFTDLKRSPYLWTKRGLWTPGSGSDVDEVLDDLSAEMERRYQLFEAEGVDDLARYIEKTRKPLARIVCFCDEYFALISQDRQIRKRIEAQIFLLGAKARASGIHLVIATQQPSRQVIQGALNANMPCRVGLMTQSAIESRMLLDVPGAERLTGYGDLLYKDVGDPVRLQAPYLSPEERARLFKPS</sequence>
<dbReference type="InterPro" id="IPR050206">
    <property type="entry name" value="FtsK/SpoIIIE/SftA"/>
</dbReference>
<dbReference type="Proteomes" id="UP000067626">
    <property type="component" value="Chromosome"/>
</dbReference>
<evidence type="ECO:0000313" key="7">
    <source>
        <dbReference type="Proteomes" id="UP000067626"/>
    </source>
</evidence>
<dbReference type="STRING" id="52.CMC5_071320"/>
<keyword evidence="2 3" id="KW-0067">ATP-binding</keyword>
<feature type="domain" description="FtsK" evidence="5">
    <location>
        <begin position="511"/>
        <end position="707"/>
    </location>
</feature>
<evidence type="ECO:0000259" key="5">
    <source>
        <dbReference type="PROSITE" id="PS50901"/>
    </source>
</evidence>
<dbReference type="AlphaFoldDB" id="A0A0K1EQ09"/>
<dbReference type="Gene3D" id="3.30.980.40">
    <property type="match status" value="1"/>
</dbReference>
<accession>A0A0K1EQ09</accession>
<evidence type="ECO:0000256" key="3">
    <source>
        <dbReference type="PROSITE-ProRule" id="PRU00289"/>
    </source>
</evidence>
<feature type="binding site" evidence="3">
    <location>
        <begin position="531"/>
        <end position="538"/>
    </location>
    <ligand>
        <name>ATP</name>
        <dbReference type="ChEBI" id="CHEBI:30616"/>
    </ligand>
</feature>
<name>A0A0K1EQ09_CHOCO</name>
<evidence type="ECO:0000256" key="2">
    <source>
        <dbReference type="ARBA" id="ARBA00022840"/>
    </source>
</evidence>
<dbReference type="InterPro" id="IPR027417">
    <property type="entry name" value="P-loop_NTPase"/>
</dbReference>
<organism evidence="6 7">
    <name type="scientific">Chondromyces crocatus</name>
    <dbReference type="NCBI Taxonomy" id="52"/>
    <lineage>
        <taxon>Bacteria</taxon>
        <taxon>Pseudomonadati</taxon>
        <taxon>Myxococcota</taxon>
        <taxon>Polyangia</taxon>
        <taxon>Polyangiales</taxon>
        <taxon>Polyangiaceae</taxon>
        <taxon>Chondromyces</taxon>
    </lineage>
</organism>
<proteinExistence type="predicted"/>
<feature type="compositionally biased region" description="Low complexity" evidence="4">
    <location>
        <begin position="356"/>
        <end position="396"/>
    </location>
</feature>
<dbReference type="PATRIC" id="fig|52.7.peg.7830"/>
<dbReference type="PANTHER" id="PTHR22683:SF1">
    <property type="entry name" value="TYPE VII SECRETION SYSTEM PROTEIN ESSC"/>
    <property type="match status" value="1"/>
</dbReference>
<dbReference type="GO" id="GO:0005524">
    <property type="term" value="F:ATP binding"/>
    <property type="evidence" value="ECO:0007669"/>
    <property type="project" value="UniProtKB-UniRule"/>
</dbReference>
<dbReference type="SUPFAM" id="SSF52540">
    <property type="entry name" value="P-loop containing nucleoside triphosphate hydrolases"/>
    <property type="match status" value="1"/>
</dbReference>
<dbReference type="PANTHER" id="PTHR22683">
    <property type="entry name" value="SPORULATION PROTEIN RELATED"/>
    <property type="match status" value="1"/>
</dbReference>
<feature type="region of interest" description="Disordered" evidence="4">
    <location>
        <begin position="249"/>
        <end position="396"/>
    </location>
</feature>
<dbReference type="PROSITE" id="PS50901">
    <property type="entry name" value="FTSK"/>
    <property type="match status" value="1"/>
</dbReference>
<gene>
    <name evidence="6" type="ORF">CMC5_071320</name>
</gene>
<evidence type="ECO:0000313" key="6">
    <source>
        <dbReference type="EMBL" id="AKT42904.1"/>
    </source>
</evidence>
<dbReference type="GO" id="GO:0003677">
    <property type="term" value="F:DNA binding"/>
    <property type="evidence" value="ECO:0007669"/>
    <property type="project" value="InterPro"/>
</dbReference>
<protein>
    <recommendedName>
        <fullName evidence="5">FtsK domain-containing protein</fullName>
    </recommendedName>
</protein>
<dbReference type="OrthoDB" id="233350at2"/>
<keyword evidence="7" id="KW-1185">Reference proteome</keyword>
<dbReference type="CDD" id="cd01127">
    <property type="entry name" value="TrwB_TraG_TraD_VirD4"/>
    <property type="match status" value="1"/>
</dbReference>
<keyword evidence="1 3" id="KW-0547">Nucleotide-binding</keyword>
<dbReference type="RefSeq" id="WP_050434458.1">
    <property type="nucleotide sequence ID" value="NZ_CP012159.1"/>
</dbReference>
<reference evidence="6 7" key="1">
    <citation type="submission" date="2015-07" db="EMBL/GenBank/DDBJ databases">
        <title>Genome analysis of myxobacterium Chondromyces crocatus Cm c5 reveals a high potential for natural compound synthesis and the genetic basis for the loss of fruiting body formation.</title>
        <authorList>
            <person name="Zaburannyi N."/>
            <person name="Bunk B."/>
            <person name="Maier J."/>
            <person name="Overmann J."/>
            <person name="Mueller R."/>
        </authorList>
    </citation>
    <scope>NUCLEOTIDE SEQUENCE [LARGE SCALE GENOMIC DNA]</scope>
    <source>
        <strain evidence="6 7">Cm c5</strain>
    </source>
</reference>
<dbReference type="Pfam" id="PF01580">
    <property type="entry name" value="FtsK_SpoIIIE"/>
    <property type="match status" value="1"/>
</dbReference>
<dbReference type="KEGG" id="ccro:CMC5_071320"/>